<dbReference type="CDD" id="cd11040">
    <property type="entry name" value="CYP7_CYP8-like"/>
    <property type="match status" value="1"/>
</dbReference>
<reference evidence="7" key="1">
    <citation type="journal article" date="2023" name="Mol. Phylogenet. Evol.">
        <title>Genome-scale phylogeny and comparative genomics of the fungal order Sordariales.</title>
        <authorList>
            <person name="Hensen N."/>
            <person name="Bonometti L."/>
            <person name="Westerberg I."/>
            <person name="Brannstrom I.O."/>
            <person name="Guillou S."/>
            <person name="Cros-Aarteil S."/>
            <person name="Calhoun S."/>
            <person name="Haridas S."/>
            <person name="Kuo A."/>
            <person name="Mondo S."/>
            <person name="Pangilinan J."/>
            <person name="Riley R."/>
            <person name="LaButti K."/>
            <person name="Andreopoulos B."/>
            <person name="Lipzen A."/>
            <person name="Chen C."/>
            <person name="Yan M."/>
            <person name="Daum C."/>
            <person name="Ng V."/>
            <person name="Clum A."/>
            <person name="Steindorff A."/>
            <person name="Ohm R.A."/>
            <person name="Martin F."/>
            <person name="Silar P."/>
            <person name="Natvig D.O."/>
            <person name="Lalanne C."/>
            <person name="Gautier V."/>
            <person name="Ament-Velasquez S.L."/>
            <person name="Kruys A."/>
            <person name="Hutchinson M.I."/>
            <person name="Powell A.J."/>
            <person name="Barry K."/>
            <person name="Miller A.N."/>
            <person name="Grigoriev I.V."/>
            <person name="Debuchy R."/>
            <person name="Gladieux P."/>
            <person name="Hiltunen Thoren M."/>
            <person name="Johannesson H."/>
        </authorList>
    </citation>
    <scope>NUCLEOTIDE SEQUENCE</scope>
    <source>
        <strain evidence="7">CBS 333.67</strain>
    </source>
</reference>
<evidence type="ECO:0000256" key="2">
    <source>
        <dbReference type="ARBA" id="ARBA00022617"/>
    </source>
</evidence>
<feature type="transmembrane region" description="Helical" evidence="6">
    <location>
        <begin position="26"/>
        <end position="50"/>
    </location>
</feature>
<evidence type="ECO:0000313" key="8">
    <source>
        <dbReference type="Proteomes" id="UP001273166"/>
    </source>
</evidence>
<evidence type="ECO:0000256" key="1">
    <source>
        <dbReference type="ARBA" id="ARBA00010617"/>
    </source>
</evidence>
<comment type="caution">
    <text evidence="7">The sequence shown here is derived from an EMBL/GenBank/DDBJ whole genome shotgun (WGS) entry which is preliminary data.</text>
</comment>
<dbReference type="EMBL" id="JAUDZG010000008">
    <property type="protein sequence ID" value="KAK3301900.1"/>
    <property type="molecule type" value="Genomic_DNA"/>
</dbReference>
<proteinExistence type="inferred from homology"/>
<evidence type="ECO:0000256" key="6">
    <source>
        <dbReference type="SAM" id="Phobius"/>
    </source>
</evidence>
<evidence type="ECO:0000313" key="7">
    <source>
        <dbReference type="EMBL" id="KAK3301900.1"/>
    </source>
</evidence>
<dbReference type="SUPFAM" id="SSF48264">
    <property type="entry name" value="Cytochrome P450"/>
    <property type="match status" value="1"/>
</dbReference>
<dbReference type="GO" id="GO:0020037">
    <property type="term" value="F:heme binding"/>
    <property type="evidence" value="ECO:0007669"/>
    <property type="project" value="InterPro"/>
</dbReference>
<dbReference type="InterPro" id="IPR050529">
    <property type="entry name" value="CYP450_sterol_14alpha_dmase"/>
</dbReference>
<organism evidence="7 8">
    <name type="scientific">Chaetomium strumarium</name>
    <dbReference type="NCBI Taxonomy" id="1170767"/>
    <lineage>
        <taxon>Eukaryota</taxon>
        <taxon>Fungi</taxon>
        <taxon>Dikarya</taxon>
        <taxon>Ascomycota</taxon>
        <taxon>Pezizomycotina</taxon>
        <taxon>Sordariomycetes</taxon>
        <taxon>Sordariomycetidae</taxon>
        <taxon>Sordariales</taxon>
        <taxon>Chaetomiaceae</taxon>
        <taxon>Chaetomium</taxon>
    </lineage>
</organism>
<keyword evidence="6" id="KW-0812">Transmembrane</keyword>
<feature type="region of interest" description="Disordered" evidence="5">
    <location>
        <begin position="587"/>
        <end position="607"/>
    </location>
</feature>
<dbReference type="AlphaFoldDB" id="A0AAJ0GL17"/>
<keyword evidence="2" id="KW-0349">Heme</keyword>
<keyword evidence="8" id="KW-1185">Reference proteome</keyword>
<dbReference type="PANTHER" id="PTHR24304:SF2">
    <property type="entry name" value="24-HYDROXYCHOLESTEROL 7-ALPHA-HYDROXYLASE"/>
    <property type="match status" value="1"/>
</dbReference>
<sequence>MATLSTAMPGRSLLHGVIAVLHEHSWLSLVAFLALVPILTFVTTSIISLLGRYSSRDGREPPLKPYCIPYLGDLIGYSMSRKKLVEATYHRYGGSMPLTLKLGPAKAYLLLQPESFPPLLRDSKACTNKVFSVLMMEYVFGSPKHAMHVYKNDNSGVGATPLPGTNVPPHLRIWFHQHKSNGRYLTGENLKQLSARMLDCLSAELAKTDPGNPVDSGEWATVPHFFDWWVHKLTAAHITASFGPHLLRLNPDFVEDFWTYLGEWPSITGFYPRWLAPRGYEARERVLEGIKRWYAFAREHSDYRATGPNDPAWDDYWGMTWHKVRHQWGHDTGEWDDDALAAEDLALVVAANANVLPMCFWNLMHVFSDGELLARVQDEYKACIVPPPSKESGGGEPELPLRFDITNIVSSPLPQSIYAEALRIHVVMFHNRSPNLHDYRLGPFTLRKGAVVTLPSMIASHRAGLWGDARTAGGKRPLDAFWAERFLVPDEKEDKMAADDGERKMRFSTEGLEGVWIPYGGGSFICPGRHLAKRLIIGTAAVFAAYFDMETVHGVPHMDDRFFGLGTMPPAGHVPVRIRRKLGVVQPLPRQGRGSRPKNAWFSDGQV</sequence>
<keyword evidence="6" id="KW-1133">Transmembrane helix</keyword>
<keyword evidence="6" id="KW-0472">Membrane</keyword>
<evidence type="ECO:0000256" key="4">
    <source>
        <dbReference type="ARBA" id="ARBA00023004"/>
    </source>
</evidence>
<accession>A0AAJ0GL17</accession>
<gene>
    <name evidence="7" type="ORF">B0T15DRAFT_326001</name>
</gene>
<keyword evidence="3" id="KW-0479">Metal-binding</keyword>
<dbReference type="Proteomes" id="UP001273166">
    <property type="component" value="Unassembled WGS sequence"/>
</dbReference>
<protein>
    <submittedName>
        <fullName evidence="7">Cytochrome P450</fullName>
    </submittedName>
</protein>
<dbReference type="Gene3D" id="1.10.630.10">
    <property type="entry name" value="Cytochrome P450"/>
    <property type="match status" value="1"/>
</dbReference>
<dbReference type="InterPro" id="IPR036396">
    <property type="entry name" value="Cyt_P450_sf"/>
</dbReference>
<evidence type="ECO:0000256" key="3">
    <source>
        <dbReference type="ARBA" id="ARBA00022723"/>
    </source>
</evidence>
<name>A0AAJ0GL17_9PEZI</name>
<dbReference type="GO" id="GO:0005506">
    <property type="term" value="F:iron ion binding"/>
    <property type="evidence" value="ECO:0007669"/>
    <property type="project" value="InterPro"/>
</dbReference>
<dbReference type="GeneID" id="87882948"/>
<keyword evidence="4" id="KW-0408">Iron</keyword>
<dbReference type="GO" id="GO:0008395">
    <property type="term" value="F:steroid hydroxylase activity"/>
    <property type="evidence" value="ECO:0007669"/>
    <property type="project" value="TreeGrafter"/>
</dbReference>
<reference evidence="7" key="2">
    <citation type="submission" date="2023-06" db="EMBL/GenBank/DDBJ databases">
        <authorList>
            <consortium name="Lawrence Berkeley National Laboratory"/>
            <person name="Mondo S.J."/>
            <person name="Hensen N."/>
            <person name="Bonometti L."/>
            <person name="Westerberg I."/>
            <person name="Brannstrom I.O."/>
            <person name="Guillou S."/>
            <person name="Cros-Aarteil S."/>
            <person name="Calhoun S."/>
            <person name="Haridas S."/>
            <person name="Kuo A."/>
            <person name="Pangilinan J."/>
            <person name="Riley R."/>
            <person name="Labutti K."/>
            <person name="Andreopoulos B."/>
            <person name="Lipzen A."/>
            <person name="Chen C."/>
            <person name="Yanf M."/>
            <person name="Daum C."/>
            <person name="Ng V."/>
            <person name="Clum A."/>
            <person name="Steindorff A."/>
            <person name="Ohm R."/>
            <person name="Martin F."/>
            <person name="Silar P."/>
            <person name="Natvig D."/>
            <person name="Lalanne C."/>
            <person name="Gautier V."/>
            <person name="Ament-Velasquez S.L."/>
            <person name="Kruys A."/>
            <person name="Hutchinson M.I."/>
            <person name="Powell A.J."/>
            <person name="Barry K."/>
            <person name="Miller A.N."/>
            <person name="Grigoriev I.V."/>
            <person name="Debuchy R."/>
            <person name="Gladieux P."/>
            <person name="Thoren M.H."/>
            <person name="Johannesson H."/>
        </authorList>
    </citation>
    <scope>NUCLEOTIDE SEQUENCE</scope>
    <source>
        <strain evidence="7">CBS 333.67</strain>
    </source>
</reference>
<dbReference type="GO" id="GO:0016705">
    <property type="term" value="F:oxidoreductase activity, acting on paired donors, with incorporation or reduction of molecular oxygen"/>
    <property type="evidence" value="ECO:0007669"/>
    <property type="project" value="InterPro"/>
</dbReference>
<comment type="similarity">
    <text evidence="1">Belongs to the cytochrome P450 family.</text>
</comment>
<dbReference type="PANTHER" id="PTHR24304">
    <property type="entry name" value="CYTOCHROME P450 FAMILY 7"/>
    <property type="match status" value="1"/>
</dbReference>
<dbReference type="RefSeq" id="XP_062717680.1">
    <property type="nucleotide sequence ID" value="XM_062864119.1"/>
</dbReference>
<evidence type="ECO:0000256" key="5">
    <source>
        <dbReference type="SAM" id="MobiDB-lite"/>
    </source>
</evidence>